<name>A0A0C3D3R4_9AGAM</name>
<gene>
    <name evidence="2" type="ORF">SCLCIDRAFT_33795</name>
</gene>
<reference evidence="3" key="2">
    <citation type="submission" date="2015-01" db="EMBL/GenBank/DDBJ databases">
        <title>Evolutionary Origins and Diversification of the Mycorrhizal Mutualists.</title>
        <authorList>
            <consortium name="DOE Joint Genome Institute"/>
            <consortium name="Mycorrhizal Genomics Consortium"/>
            <person name="Kohler A."/>
            <person name="Kuo A."/>
            <person name="Nagy L.G."/>
            <person name="Floudas D."/>
            <person name="Copeland A."/>
            <person name="Barry K.W."/>
            <person name="Cichocki N."/>
            <person name="Veneault-Fourrey C."/>
            <person name="LaButti K."/>
            <person name="Lindquist E.A."/>
            <person name="Lipzen A."/>
            <person name="Lundell T."/>
            <person name="Morin E."/>
            <person name="Murat C."/>
            <person name="Riley R."/>
            <person name="Ohm R."/>
            <person name="Sun H."/>
            <person name="Tunlid A."/>
            <person name="Henrissat B."/>
            <person name="Grigoriev I.V."/>
            <person name="Hibbett D.S."/>
            <person name="Martin F."/>
        </authorList>
    </citation>
    <scope>NUCLEOTIDE SEQUENCE [LARGE SCALE GENOMIC DNA]</scope>
    <source>
        <strain evidence="3">Foug A</strain>
    </source>
</reference>
<proteinExistence type="predicted"/>
<keyword evidence="1" id="KW-1133">Transmembrane helix</keyword>
<dbReference type="Proteomes" id="UP000053989">
    <property type="component" value="Unassembled WGS sequence"/>
</dbReference>
<dbReference type="InParanoid" id="A0A0C3D3R4"/>
<organism evidence="2 3">
    <name type="scientific">Scleroderma citrinum Foug A</name>
    <dbReference type="NCBI Taxonomy" id="1036808"/>
    <lineage>
        <taxon>Eukaryota</taxon>
        <taxon>Fungi</taxon>
        <taxon>Dikarya</taxon>
        <taxon>Basidiomycota</taxon>
        <taxon>Agaricomycotina</taxon>
        <taxon>Agaricomycetes</taxon>
        <taxon>Agaricomycetidae</taxon>
        <taxon>Boletales</taxon>
        <taxon>Sclerodermatineae</taxon>
        <taxon>Sclerodermataceae</taxon>
        <taxon>Scleroderma</taxon>
    </lineage>
</organism>
<reference evidence="2 3" key="1">
    <citation type="submission" date="2014-04" db="EMBL/GenBank/DDBJ databases">
        <authorList>
            <consortium name="DOE Joint Genome Institute"/>
            <person name="Kuo A."/>
            <person name="Kohler A."/>
            <person name="Nagy L.G."/>
            <person name="Floudas D."/>
            <person name="Copeland A."/>
            <person name="Barry K.W."/>
            <person name="Cichocki N."/>
            <person name="Veneault-Fourrey C."/>
            <person name="LaButti K."/>
            <person name="Lindquist E.A."/>
            <person name="Lipzen A."/>
            <person name="Lundell T."/>
            <person name="Morin E."/>
            <person name="Murat C."/>
            <person name="Sun H."/>
            <person name="Tunlid A."/>
            <person name="Henrissat B."/>
            <person name="Grigoriev I.V."/>
            <person name="Hibbett D.S."/>
            <person name="Martin F."/>
            <person name="Nordberg H.P."/>
            <person name="Cantor M.N."/>
            <person name="Hua S.X."/>
        </authorList>
    </citation>
    <scope>NUCLEOTIDE SEQUENCE [LARGE SCALE GENOMIC DNA]</scope>
    <source>
        <strain evidence="2 3">Foug A</strain>
    </source>
</reference>
<evidence type="ECO:0000313" key="2">
    <source>
        <dbReference type="EMBL" id="KIM51044.1"/>
    </source>
</evidence>
<keyword evidence="1" id="KW-0812">Transmembrane</keyword>
<evidence type="ECO:0000256" key="1">
    <source>
        <dbReference type="SAM" id="Phobius"/>
    </source>
</evidence>
<dbReference type="AlphaFoldDB" id="A0A0C3D3R4"/>
<keyword evidence="3" id="KW-1185">Reference proteome</keyword>
<protein>
    <submittedName>
        <fullName evidence="2">Uncharacterized protein</fullName>
    </submittedName>
</protein>
<dbReference type="EMBL" id="KN822294">
    <property type="protein sequence ID" value="KIM51044.1"/>
    <property type="molecule type" value="Genomic_DNA"/>
</dbReference>
<keyword evidence="1" id="KW-0472">Membrane</keyword>
<sequence length="227" mass="24977">MPNISVATFRGVLWWLCGPDVFWIRSLFFHIDTWVQQPYRHVSSHFGVAALCCFKLEPSASMSMPNESVQTQCFLHSIRVNVAAARCAVAVYAIVASVSTAITIASSLSRLALNIWRNRLPSLSSHPNSNVRPSASTGTFQGLAIAILSAFPYLFRCSDYLHVQPTPPHGLSIHPFGIQDDRRRPHTNACLQCELPQLVQSISALDLCTQPAQPLACLMFHAACLAC</sequence>
<dbReference type="HOGENOM" id="CLU_1147769_0_0_1"/>
<accession>A0A0C3D3R4</accession>
<feature type="transmembrane region" description="Helical" evidence="1">
    <location>
        <begin position="89"/>
        <end position="113"/>
    </location>
</feature>
<evidence type="ECO:0000313" key="3">
    <source>
        <dbReference type="Proteomes" id="UP000053989"/>
    </source>
</evidence>